<organism evidence="2 3">
    <name type="scientific">Vitrella brassicaformis (strain CCMP3155)</name>
    <dbReference type="NCBI Taxonomy" id="1169540"/>
    <lineage>
        <taxon>Eukaryota</taxon>
        <taxon>Sar</taxon>
        <taxon>Alveolata</taxon>
        <taxon>Colpodellida</taxon>
        <taxon>Vitrellaceae</taxon>
        <taxon>Vitrella</taxon>
    </lineage>
</organism>
<accession>A0A0G4EJ06</accession>
<evidence type="ECO:0000259" key="1">
    <source>
        <dbReference type="Pfam" id="PF00149"/>
    </source>
</evidence>
<dbReference type="InterPro" id="IPR004843">
    <property type="entry name" value="Calcineurin-like_PHP"/>
</dbReference>
<sequence>MGSRQPVRVCPSASCRFVDPDNDKEWVERNRSLPGYVRLVCISDTHSQHGSITTTKSPEGADDTTPLPLGDVLIHAGDWTMDGEPDAIKELSNWLAGQPYEHKVVIAGNHDLTFDTKYYPRLWRRFHDVQHDCEAVRASLQHCTYLEDSGTTVKGLTLWGSPWTPTFFDWGFNLDRGEEISEKWQLIPDDVDVLITHGPSYQILDFTKSRVHAGCADLKREIQGRIKPRLNIYGHIHEGRGVAFDGTTVYVNAASVDLMYRPIWPPFVIDVPLDRTKPIPLHFDDA</sequence>
<dbReference type="PANTHER" id="PTHR12905">
    <property type="entry name" value="METALLOPHOSPHOESTERASE"/>
    <property type="match status" value="1"/>
</dbReference>
<dbReference type="GO" id="GO:0016787">
    <property type="term" value="F:hydrolase activity"/>
    <property type="evidence" value="ECO:0007669"/>
    <property type="project" value="InterPro"/>
</dbReference>
<gene>
    <name evidence="2" type="ORF">Vbra_12145</name>
</gene>
<dbReference type="SUPFAM" id="SSF56300">
    <property type="entry name" value="Metallo-dependent phosphatases"/>
    <property type="match status" value="1"/>
</dbReference>
<reference evidence="2 3" key="1">
    <citation type="submission" date="2014-11" db="EMBL/GenBank/DDBJ databases">
        <authorList>
            <person name="Zhu J."/>
            <person name="Qi W."/>
            <person name="Song R."/>
        </authorList>
    </citation>
    <scope>NUCLEOTIDE SEQUENCE [LARGE SCALE GENOMIC DNA]</scope>
</reference>
<dbReference type="Pfam" id="PF00149">
    <property type="entry name" value="Metallophos"/>
    <property type="match status" value="1"/>
</dbReference>
<proteinExistence type="predicted"/>
<dbReference type="PhylomeDB" id="A0A0G4EJ06"/>
<dbReference type="OMA" id="HTPPYGI"/>
<dbReference type="CDD" id="cd07379">
    <property type="entry name" value="MPP_239FB"/>
    <property type="match status" value="1"/>
</dbReference>
<protein>
    <recommendedName>
        <fullName evidence="1">Calcineurin-like phosphoesterase domain-containing protein</fullName>
    </recommendedName>
</protein>
<dbReference type="Proteomes" id="UP000041254">
    <property type="component" value="Unassembled WGS sequence"/>
</dbReference>
<dbReference type="InParanoid" id="A0A0G4EJ06"/>
<dbReference type="InterPro" id="IPR051693">
    <property type="entry name" value="UPF0046_metallophosphoest"/>
</dbReference>
<dbReference type="AlphaFoldDB" id="A0A0G4EJ06"/>
<dbReference type="InterPro" id="IPR029052">
    <property type="entry name" value="Metallo-depent_PP-like"/>
</dbReference>
<dbReference type="EMBL" id="CDMY01000251">
    <property type="protein sequence ID" value="CEL96996.1"/>
    <property type="molecule type" value="Genomic_DNA"/>
</dbReference>
<dbReference type="VEuPathDB" id="CryptoDB:Vbra_12145"/>
<name>A0A0G4EJ06_VITBC</name>
<keyword evidence="3" id="KW-1185">Reference proteome</keyword>
<dbReference type="Gene3D" id="3.60.21.10">
    <property type="match status" value="1"/>
</dbReference>
<dbReference type="OrthoDB" id="630188at2759"/>
<feature type="domain" description="Calcineurin-like phosphoesterase" evidence="1">
    <location>
        <begin position="38"/>
        <end position="238"/>
    </location>
</feature>
<evidence type="ECO:0000313" key="3">
    <source>
        <dbReference type="Proteomes" id="UP000041254"/>
    </source>
</evidence>
<evidence type="ECO:0000313" key="2">
    <source>
        <dbReference type="EMBL" id="CEL96996.1"/>
    </source>
</evidence>
<dbReference type="PANTHER" id="PTHR12905:SF0">
    <property type="entry name" value="CALCINEURIN-LIKE PHOSPHOESTERASE DOMAIN-CONTAINING PROTEIN"/>
    <property type="match status" value="1"/>
</dbReference>